<proteinExistence type="predicted"/>
<dbReference type="RefSeq" id="XP_009009237.1">
    <property type="nucleotide sequence ID" value="XM_009010989.1"/>
</dbReference>
<keyword evidence="4" id="KW-1185">Reference proteome</keyword>
<dbReference type="HOGENOM" id="CLU_1391592_0_0_1"/>
<dbReference type="KEGG" id="hro:HELRODRAFT_159069"/>
<organism evidence="3 4">
    <name type="scientific">Helobdella robusta</name>
    <name type="common">Californian leech</name>
    <dbReference type="NCBI Taxonomy" id="6412"/>
    <lineage>
        <taxon>Eukaryota</taxon>
        <taxon>Metazoa</taxon>
        <taxon>Spiralia</taxon>
        <taxon>Lophotrochozoa</taxon>
        <taxon>Annelida</taxon>
        <taxon>Clitellata</taxon>
        <taxon>Hirudinea</taxon>
        <taxon>Rhynchobdellida</taxon>
        <taxon>Glossiphoniidae</taxon>
        <taxon>Helobdella</taxon>
    </lineage>
</organism>
<dbReference type="EMBL" id="KB095811">
    <property type="protein sequence ID" value="ESO12517.1"/>
    <property type="molecule type" value="Genomic_DNA"/>
</dbReference>
<evidence type="ECO:0000256" key="1">
    <source>
        <dbReference type="SAM" id="MobiDB-lite"/>
    </source>
</evidence>
<reference evidence="3" key="3">
    <citation type="submission" date="2015-06" db="UniProtKB">
        <authorList>
            <consortium name="EnsemblMetazoa"/>
        </authorList>
    </citation>
    <scope>IDENTIFICATION</scope>
</reference>
<name>T1ENJ8_HELRO</name>
<feature type="region of interest" description="Disordered" evidence="1">
    <location>
        <begin position="70"/>
        <end position="111"/>
    </location>
</feature>
<evidence type="ECO:0000313" key="4">
    <source>
        <dbReference type="Proteomes" id="UP000015101"/>
    </source>
</evidence>
<dbReference type="InParanoid" id="T1ENJ8"/>
<dbReference type="GeneID" id="20198148"/>
<dbReference type="Proteomes" id="UP000015101">
    <property type="component" value="Unassembled WGS sequence"/>
</dbReference>
<protein>
    <submittedName>
        <fullName evidence="2 3">Uncharacterized protein</fullName>
    </submittedName>
</protein>
<dbReference type="EnsemblMetazoa" id="HelroT159069">
    <property type="protein sequence ID" value="HelroP159069"/>
    <property type="gene ID" value="HelroG159069"/>
</dbReference>
<sequence length="196" mass="22179">MSFVLGALHFDGFISSLKVHWPVQSTEGNQRENGGYSAGMVTNDGDDVVQNVEEGEQNINNEYKYMNKSNTNNNTNNISNNTSNNINNNTSNNINNNKKGKTQTNSKTQGQHPIKIHLLAKNSECIVESVGQKFCSMNAHQYSARYIENTRIYDNNLQENEHIEKQMRRHGNTEVYIKHPPRLLICKNVHVCAAGR</sequence>
<reference evidence="4" key="1">
    <citation type="submission" date="2012-12" db="EMBL/GenBank/DDBJ databases">
        <authorList>
            <person name="Hellsten U."/>
            <person name="Grimwood J."/>
            <person name="Chapman J.A."/>
            <person name="Shapiro H."/>
            <person name="Aerts A."/>
            <person name="Otillar R.P."/>
            <person name="Terry A.Y."/>
            <person name="Boore J.L."/>
            <person name="Simakov O."/>
            <person name="Marletaz F."/>
            <person name="Cho S.-J."/>
            <person name="Edsinger-Gonzales E."/>
            <person name="Havlak P."/>
            <person name="Kuo D.-H."/>
            <person name="Larsson T."/>
            <person name="Lv J."/>
            <person name="Arendt D."/>
            <person name="Savage R."/>
            <person name="Osoegawa K."/>
            <person name="de Jong P."/>
            <person name="Lindberg D.R."/>
            <person name="Seaver E.C."/>
            <person name="Weisblat D.A."/>
            <person name="Putnam N.H."/>
            <person name="Grigoriev I.V."/>
            <person name="Rokhsar D.S."/>
        </authorList>
    </citation>
    <scope>NUCLEOTIDE SEQUENCE</scope>
</reference>
<dbReference type="EMBL" id="AMQM01000183">
    <property type="status" value="NOT_ANNOTATED_CDS"/>
    <property type="molecule type" value="Genomic_DNA"/>
</dbReference>
<evidence type="ECO:0000313" key="2">
    <source>
        <dbReference type="EMBL" id="ESO12517.1"/>
    </source>
</evidence>
<accession>T1ENJ8</accession>
<dbReference type="CTD" id="20198148"/>
<reference evidence="2 4" key="2">
    <citation type="journal article" date="2013" name="Nature">
        <title>Insights into bilaterian evolution from three spiralian genomes.</title>
        <authorList>
            <person name="Simakov O."/>
            <person name="Marletaz F."/>
            <person name="Cho S.J."/>
            <person name="Edsinger-Gonzales E."/>
            <person name="Havlak P."/>
            <person name="Hellsten U."/>
            <person name="Kuo D.H."/>
            <person name="Larsson T."/>
            <person name="Lv J."/>
            <person name="Arendt D."/>
            <person name="Savage R."/>
            <person name="Osoegawa K."/>
            <person name="de Jong P."/>
            <person name="Grimwood J."/>
            <person name="Chapman J.A."/>
            <person name="Shapiro H."/>
            <person name="Aerts A."/>
            <person name="Otillar R.P."/>
            <person name="Terry A.Y."/>
            <person name="Boore J.L."/>
            <person name="Grigoriev I.V."/>
            <person name="Lindberg D.R."/>
            <person name="Seaver E.C."/>
            <person name="Weisblat D.A."/>
            <person name="Putnam N.H."/>
            <person name="Rokhsar D.S."/>
        </authorList>
    </citation>
    <scope>NUCLEOTIDE SEQUENCE</scope>
</reference>
<gene>
    <name evidence="3" type="primary">20198148</name>
    <name evidence="2" type="ORF">HELRODRAFT_159069</name>
</gene>
<dbReference type="AlphaFoldDB" id="T1ENJ8"/>
<evidence type="ECO:0000313" key="3">
    <source>
        <dbReference type="EnsemblMetazoa" id="HelroP159069"/>
    </source>
</evidence>